<feature type="compositionally biased region" description="Basic and acidic residues" evidence="1">
    <location>
        <begin position="100"/>
        <end position="110"/>
    </location>
</feature>
<feature type="region of interest" description="Disordered" evidence="1">
    <location>
        <begin position="100"/>
        <end position="134"/>
    </location>
</feature>
<dbReference type="WBParaSite" id="EVEC_0000422101-mRNA-1">
    <property type="protein sequence ID" value="EVEC_0000422101-mRNA-1"/>
    <property type="gene ID" value="EVEC_0000422101"/>
</dbReference>
<evidence type="ECO:0000313" key="2">
    <source>
        <dbReference type="EMBL" id="VDD89000.1"/>
    </source>
</evidence>
<sequence>MAQINNVEKGKQQRSRYSYKPREAASVSEEEAVPYLRVGIVELAIKPMKSVFSTAGCSGSQNLDEIPLVPTCADEFASQGNGDEVALEIAVAIPRQSEKKRSVESKRFPDDALITSANENRSKERKRGFTNESSKETDVQKGLFLEVQGLDTCGARYYFIKGLQHGSKVRIVEGKKKELKDEGSSLKPLKCKKCGSNVRMVNKFREDGLWRLECRNVVCLKFLGYVPFDLDYYEELNNQYEEYLKKRCTSHHKKKRPAELNGGTSKHGNSEIYDSDSSIEVNESGELCVSCPGQIEKAVLF</sequence>
<proteinExistence type="predicted"/>
<reference evidence="2 3" key="2">
    <citation type="submission" date="2018-10" db="EMBL/GenBank/DDBJ databases">
        <authorList>
            <consortium name="Pathogen Informatics"/>
        </authorList>
    </citation>
    <scope>NUCLEOTIDE SEQUENCE [LARGE SCALE GENOMIC DNA]</scope>
</reference>
<name>A0A0N4V2J6_ENTVE</name>
<feature type="region of interest" description="Disordered" evidence="1">
    <location>
        <begin position="1"/>
        <end position="25"/>
    </location>
</feature>
<accession>A0A0N4V2J6</accession>
<dbReference type="AlphaFoldDB" id="A0A0N4V2J6"/>
<reference evidence="4" key="1">
    <citation type="submission" date="2017-02" db="UniProtKB">
        <authorList>
            <consortium name="WormBaseParasite"/>
        </authorList>
    </citation>
    <scope>IDENTIFICATION</scope>
</reference>
<keyword evidence="3" id="KW-1185">Reference proteome</keyword>
<gene>
    <name evidence="2" type="ORF">EVEC_LOCUS3929</name>
</gene>
<evidence type="ECO:0000313" key="4">
    <source>
        <dbReference type="WBParaSite" id="EVEC_0000422101-mRNA-1"/>
    </source>
</evidence>
<dbReference type="Proteomes" id="UP000274131">
    <property type="component" value="Unassembled WGS sequence"/>
</dbReference>
<protein>
    <submittedName>
        <fullName evidence="4">PARP-type domain-containing protein</fullName>
    </submittedName>
</protein>
<evidence type="ECO:0000256" key="1">
    <source>
        <dbReference type="SAM" id="MobiDB-lite"/>
    </source>
</evidence>
<organism evidence="4">
    <name type="scientific">Enterobius vermicularis</name>
    <name type="common">Human pinworm</name>
    <dbReference type="NCBI Taxonomy" id="51028"/>
    <lineage>
        <taxon>Eukaryota</taxon>
        <taxon>Metazoa</taxon>
        <taxon>Ecdysozoa</taxon>
        <taxon>Nematoda</taxon>
        <taxon>Chromadorea</taxon>
        <taxon>Rhabditida</taxon>
        <taxon>Spirurina</taxon>
        <taxon>Oxyuridomorpha</taxon>
        <taxon>Oxyuroidea</taxon>
        <taxon>Oxyuridae</taxon>
        <taxon>Enterobius</taxon>
    </lineage>
</organism>
<dbReference type="EMBL" id="UXUI01007718">
    <property type="protein sequence ID" value="VDD89000.1"/>
    <property type="molecule type" value="Genomic_DNA"/>
</dbReference>
<evidence type="ECO:0000313" key="3">
    <source>
        <dbReference type="Proteomes" id="UP000274131"/>
    </source>
</evidence>